<keyword evidence="3" id="KW-1185">Reference proteome</keyword>
<proteinExistence type="predicted"/>
<keyword evidence="1" id="KW-0812">Transmembrane</keyword>
<dbReference type="AlphaFoldDB" id="A0A9N8EKZ0"/>
<dbReference type="InterPro" id="IPR027417">
    <property type="entry name" value="P-loop_NTPase"/>
</dbReference>
<dbReference type="Pfam" id="PF17784">
    <property type="entry name" value="Sulfotransfer_4"/>
    <property type="match status" value="1"/>
</dbReference>
<gene>
    <name evidence="2" type="ORF">SEMRO_1444_G273310.1</name>
</gene>
<dbReference type="Proteomes" id="UP001153069">
    <property type="component" value="Unassembled WGS sequence"/>
</dbReference>
<evidence type="ECO:0000313" key="3">
    <source>
        <dbReference type="Proteomes" id="UP001153069"/>
    </source>
</evidence>
<organism evidence="2 3">
    <name type="scientific">Seminavis robusta</name>
    <dbReference type="NCBI Taxonomy" id="568900"/>
    <lineage>
        <taxon>Eukaryota</taxon>
        <taxon>Sar</taxon>
        <taxon>Stramenopiles</taxon>
        <taxon>Ochrophyta</taxon>
        <taxon>Bacillariophyta</taxon>
        <taxon>Bacillariophyceae</taxon>
        <taxon>Bacillariophycidae</taxon>
        <taxon>Naviculales</taxon>
        <taxon>Naviculaceae</taxon>
        <taxon>Seminavis</taxon>
    </lineage>
</organism>
<sequence length="292" mass="33482">MAVCVQASMESSSSKENREHLSWRDLVEVIFTKFVTGPREKEEVPLPQPMKVIGAGLGRTGTSSFVVALQRLGLKSYHFQDGVVDTPGRHCDRSPEWTRKCGRNYSGDIHTADYPTCLLYRELMEEYPNALVVLTVRGGGNEQEEALSWAKAWKRFCMPVMSRGNECPGDGYCANFINLENGIYQRYLGTPTQNFQKRMPWPWLIFRARDGWKPLCDFLSPVDPIVWENCQTLVGTPYPWVNDKDEIARAELVFWTVAVAFEGILWLLGFALIWFLSRQLRRGTTRDRSKED</sequence>
<dbReference type="OrthoDB" id="408152at2759"/>
<comment type="caution">
    <text evidence="2">The sequence shown here is derived from an EMBL/GenBank/DDBJ whole genome shotgun (WGS) entry which is preliminary data.</text>
</comment>
<dbReference type="InterPro" id="IPR040632">
    <property type="entry name" value="Sulfotransfer_4"/>
</dbReference>
<dbReference type="PANTHER" id="PTHR36978">
    <property type="entry name" value="P-LOOP CONTAINING NUCLEOTIDE TRIPHOSPHATE HYDROLASE"/>
    <property type="match status" value="1"/>
</dbReference>
<dbReference type="PANTHER" id="PTHR36978:SF4">
    <property type="entry name" value="P-LOOP CONTAINING NUCLEOSIDE TRIPHOSPHATE HYDROLASE PROTEIN"/>
    <property type="match status" value="1"/>
</dbReference>
<protein>
    <submittedName>
        <fullName evidence="2">Uncharacterized protein</fullName>
    </submittedName>
</protein>
<accession>A0A9N8EKZ0</accession>
<keyword evidence="1" id="KW-0472">Membrane</keyword>
<dbReference type="SUPFAM" id="SSF52540">
    <property type="entry name" value="P-loop containing nucleoside triphosphate hydrolases"/>
    <property type="match status" value="1"/>
</dbReference>
<evidence type="ECO:0000256" key="1">
    <source>
        <dbReference type="SAM" id="Phobius"/>
    </source>
</evidence>
<feature type="transmembrane region" description="Helical" evidence="1">
    <location>
        <begin position="252"/>
        <end position="276"/>
    </location>
</feature>
<evidence type="ECO:0000313" key="2">
    <source>
        <dbReference type="EMBL" id="CAB9523687.1"/>
    </source>
</evidence>
<keyword evidence="1" id="KW-1133">Transmembrane helix</keyword>
<dbReference type="EMBL" id="CAICTM010001442">
    <property type="protein sequence ID" value="CAB9523687.1"/>
    <property type="molecule type" value="Genomic_DNA"/>
</dbReference>
<dbReference type="Gene3D" id="3.40.50.300">
    <property type="entry name" value="P-loop containing nucleotide triphosphate hydrolases"/>
    <property type="match status" value="1"/>
</dbReference>
<name>A0A9N8EKZ0_9STRA</name>
<reference evidence="2" key="1">
    <citation type="submission" date="2020-06" db="EMBL/GenBank/DDBJ databases">
        <authorList>
            <consortium name="Plant Systems Biology data submission"/>
        </authorList>
    </citation>
    <scope>NUCLEOTIDE SEQUENCE</scope>
    <source>
        <strain evidence="2">D6</strain>
    </source>
</reference>